<feature type="transmembrane region" description="Helical" evidence="7">
    <location>
        <begin position="142"/>
        <end position="174"/>
    </location>
</feature>
<feature type="transmembrane region" description="Helical" evidence="7">
    <location>
        <begin position="255"/>
        <end position="277"/>
    </location>
</feature>
<evidence type="ECO:0000256" key="2">
    <source>
        <dbReference type="ARBA" id="ARBA00005262"/>
    </source>
</evidence>
<feature type="transmembrane region" description="Helical" evidence="7">
    <location>
        <begin position="74"/>
        <end position="97"/>
    </location>
</feature>
<keyword evidence="5 7" id="KW-1133">Transmembrane helix</keyword>
<dbReference type="NCBIfam" id="TIGR00937">
    <property type="entry name" value="2A51"/>
    <property type="match status" value="1"/>
</dbReference>
<dbReference type="PANTHER" id="PTHR33567:SF3">
    <property type="entry name" value="CHROMATE ION TRANSPORTER (EUROFUNG)"/>
    <property type="match status" value="1"/>
</dbReference>
<gene>
    <name evidence="8" type="primary">chrA</name>
    <name evidence="8" type="ORF">V6X64_02055</name>
</gene>
<keyword evidence="9" id="KW-1185">Reference proteome</keyword>
<accession>A0ABV3S8H6</accession>
<evidence type="ECO:0000313" key="9">
    <source>
        <dbReference type="Proteomes" id="UP001556653"/>
    </source>
</evidence>
<dbReference type="InterPro" id="IPR003370">
    <property type="entry name" value="Chromate_transpt"/>
</dbReference>
<evidence type="ECO:0000256" key="7">
    <source>
        <dbReference type="SAM" id="Phobius"/>
    </source>
</evidence>
<feature type="transmembrane region" description="Helical" evidence="7">
    <location>
        <begin position="194"/>
        <end position="214"/>
    </location>
</feature>
<evidence type="ECO:0000256" key="5">
    <source>
        <dbReference type="ARBA" id="ARBA00022989"/>
    </source>
</evidence>
<dbReference type="RefSeq" id="WP_367966258.1">
    <property type="nucleotide sequence ID" value="NZ_JBAKFJ010000001.1"/>
</dbReference>
<feature type="transmembrane region" description="Helical" evidence="7">
    <location>
        <begin position="109"/>
        <end position="130"/>
    </location>
</feature>
<organism evidence="8 9">
    <name type="scientific">Spiribacter onubensis</name>
    <dbReference type="NCBI Taxonomy" id="3122420"/>
    <lineage>
        <taxon>Bacteria</taxon>
        <taxon>Pseudomonadati</taxon>
        <taxon>Pseudomonadota</taxon>
        <taxon>Gammaproteobacteria</taxon>
        <taxon>Chromatiales</taxon>
        <taxon>Ectothiorhodospiraceae</taxon>
        <taxon>Spiribacter</taxon>
    </lineage>
</organism>
<protein>
    <submittedName>
        <fullName evidence="8">Chromate efflux transporter</fullName>
    </submittedName>
</protein>
<feature type="transmembrane region" description="Helical" evidence="7">
    <location>
        <begin position="284"/>
        <end position="310"/>
    </location>
</feature>
<keyword evidence="4 7" id="KW-0812">Transmembrane</keyword>
<comment type="caution">
    <text evidence="8">The sequence shown here is derived from an EMBL/GenBank/DDBJ whole genome shotgun (WGS) entry which is preliminary data.</text>
</comment>
<dbReference type="Pfam" id="PF02417">
    <property type="entry name" value="Chromate_transp"/>
    <property type="match status" value="2"/>
</dbReference>
<evidence type="ECO:0000256" key="4">
    <source>
        <dbReference type="ARBA" id="ARBA00022692"/>
    </source>
</evidence>
<dbReference type="EMBL" id="JBAKFJ010000001">
    <property type="protein sequence ID" value="MEX0385778.1"/>
    <property type="molecule type" value="Genomic_DNA"/>
</dbReference>
<evidence type="ECO:0000313" key="8">
    <source>
        <dbReference type="EMBL" id="MEX0385778.1"/>
    </source>
</evidence>
<feature type="transmembrane region" description="Helical" evidence="7">
    <location>
        <begin position="354"/>
        <end position="381"/>
    </location>
</feature>
<feature type="transmembrane region" description="Helical" evidence="7">
    <location>
        <begin position="6"/>
        <end position="29"/>
    </location>
</feature>
<reference evidence="8 9" key="1">
    <citation type="submission" date="2024-02" db="EMBL/GenBank/DDBJ databases">
        <title>New especies of Spiribacter isolated from saline water.</title>
        <authorList>
            <person name="Leon M.J."/>
            <person name="De La Haba R."/>
            <person name="Sanchez-Porro C."/>
            <person name="Ventosa A."/>
        </authorList>
    </citation>
    <scope>NUCLEOTIDE SEQUENCE [LARGE SCALE GENOMIC DNA]</scope>
    <source>
        <strain evidence="9">ag22IC4-227</strain>
    </source>
</reference>
<feature type="transmembrane region" description="Helical" evidence="7">
    <location>
        <begin position="226"/>
        <end position="249"/>
    </location>
</feature>
<dbReference type="PANTHER" id="PTHR33567">
    <property type="entry name" value="CHROMATE ION TRANSPORTER (EUROFUNG)"/>
    <property type="match status" value="1"/>
</dbReference>
<dbReference type="Proteomes" id="UP001556653">
    <property type="component" value="Unassembled WGS sequence"/>
</dbReference>
<comment type="similarity">
    <text evidence="2">Belongs to the chromate ion transporter (CHR) (TC 2.A.51) family.</text>
</comment>
<keyword evidence="3" id="KW-1003">Cell membrane</keyword>
<sequence>MPRIGEIFWTFLRLGLIAFGGPVAHLGYFRRWFVEERRWLTDDAYAQSVALCQMLPGPSSSQTGFAIGIHRGGLVGGIAAWVAFTLPSALIMIAIGMGVTTLDGFADAGWLQGLKLAAVAVVANALYGMARQLCPDPPRIGIAVAATLGAGLLPGMGGQVAMIALGGLTAIAFLDAPKQTPGTLHIGISRRQGLIALGVFTAGLLVLMLPLPGMPALWGVLYRSGALVFGGGHVVLPLLETGLVAPGLIDGDRFLAGYGAAQAIPGPIFTFGGYLGAQIMPGHALWAGLLAIVMIFLPGMLLVVGLLPFWSALGRFQRVRQALLGINAAVVGLIAAVLWDPILIKGIGGPMDGLIALLALAALALLRLPAWAVVAACALVGELITRLPAVG</sequence>
<comment type="subcellular location">
    <subcellularLocation>
        <location evidence="1">Cell membrane</location>
        <topology evidence="1">Multi-pass membrane protein</topology>
    </subcellularLocation>
</comment>
<evidence type="ECO:0000256" key="1">
    <source>
        <dbReference type="ARBA" id="ARBA00004651"/>
    </source>
</evidence>
<proteinExistence type="inferred from homology"/>
<evidence type="ECO:0000256" key="6">
    <source>
        <dbReference type="ARBA" id="ARBA00023136"/>
    </source>
</evidence>
<dbReference type="PIRSF" id="PIRSF004810">
    <property type="entry name" value="ChrA"/>
    <property type="match status" value="1"/>
</dbReference>
<name>A0ABV3S8H6_9GAMM</name>
<evidence type="ECO:0000256" key="3">
    <source>
        <dbReference type="ARBA" id="ARBA00022475"/>
    </source>
</evidence>
<dbReference type="InterPro" id="IPR014047">
    <property type="entry name" value="Chr_Tranpt_l_chain"/>
</dbReference>
<keyword evidence="6 7" id="KW-0472">Membrane</keyword>
<feature type="transmembrane region" description="Helical" evidence="7">
    <location>
        <begin position="322"/>
        <end position="342"/>
    </location>
</feature>